<proteinExistence type="predicted"/>
<keyword evidence="1" id="KW-0472">Membrane</keyword>
<dbReference type="AlphaFoldDB" id="A0A1M4ELT0"/>
<dbReference type="RefSeq" id="WP_225268198.1">
    <property type="nucleotide sequence ID" value="NZ_CP084058.1"/>
</dbReference>
<evidence type="ECO:0000256" key="1">
    <source>
        <dbReference type="SAM" id="Phobius"/>
    </source>
</evidence>
<keyword evidence="1" id="KW-0812">Transmembrane</keyword>
<gene>
    <name evidence="2" type="ORF">BN4615_P9049</name>
</gene>
<dbReference type="SUPFAM" id="SSF103473">
    <property type="entry name" value="MFS general substrate transporter"/>
    <property type="match status" value="1"/>
</dbReference>
<protein>
    <submittedName>
        <fullName evidence="2">Putative membrane transport protein</fullName>
    </submittedName>
</protein>
<reference evidence="2" key="1">
    <citation type="submission" date="2016-04" db="EMBL/GenBank/DDBJ databases">
        <authorList>
            <person name="Evans L.H."/>
            <person name="Alamgir A."/>
            <person name="Owens N."/>
            <person name="Weber N.D."/>
            <person name="Virtaneva K."/>
            <person name="Barbian K."/>
            <person name="Babar A."/>
            <person name="Rosenke K."/>
        </authorList>
    </citation>
    <scope>NUCLEOTIDE SEQUENCE</scope>
    <source>
        <strain evidence="2">Nono1</strain>
    </source>
</reference>
<name>A0A1M4ELT0_9ACTN</name>
<sequence length="71" mass="6750">MAVEHVEPAKTAAAGGINALVRVVGSSVAGAVGAAVLSGGGAGWSFGVAAAGLLAALFSAFYGTFSRKARA</sequence>
<feature type="transmembrane region" description="Helical" evidence="1">
    <location>
        <begin position="12"/>
        <end position="37"/>
    </location>
</feature>
<feature type="transmembrane region" description="Helical" evidence="1">
    <location>
        <begin position="43"/>
        <end position="65"/>
    </location>
</feature>
<evidence type="ECO:0000313" key="2">
    <source>
        <dbReference type="EMBL" id="SBO99533.1"/>
    </source>
</evidence>
<organism evidence="2">
    <name type="scientific">Nonomuraea gerenzanensis</name>
    <dbReference type="NCBI Taxonomy" id="93944"/>
    <lineage>
        <taxon>Bacteria</taxon>
        <taxon>Bacillati</taxon>
        <taxon>Actinomycetota</taxon>
        <taxon>Actinomycetes</taxon>
        <taxon>Streptosporangiales</taxon>
        <taxon>Streptosporangiaceae</taxon>
        <taxon>Nonomuraea</taxon>
    </lineage>
</organism>
<dbReference type="EMBL" id="LT559118">
    <property type="protein sequence ID" value="SBO99533.1"/>
    <property type="molecule type" value="Genomic_DNA"/>
</dbReference>
<keyword evidence="1" id="KW-1133">Transmembrane helix</keyword>
<dbReference type="InterPro" id="IPR036259">
    <property type="entry name" value="MFS_trans_sf"/>
</dbReference>
<accession>A0A1M4ELT0</accession>